<evidence type="ECO:0000259" key="3">
    <source>
        <dbReference type="Pfam" id="PF07726"/>
    </source>
</evidence>
<gene>
    <name evidence="5" type="ORF">MMKA1_03640</name>
</gene>
<proteinExistence type="predicted"/>
<dbReference type="Gene3D" id="3.40.50.300">
    <property type="entry name" value="P-loop containing nucleotide triphosphate hydrolases"/>
    <property type="match status" value="1"/>
</dbReference>
<evidence type="ECO:0000256" key="2">
    <source>
        <dbReference type="ARBA" id="ARBA00022840"/>
    </source>
</evidence>
<dbReference type="KEGG" id="mmak:MMKA1_03640"/>
<feature type="domain" description="ATPase AAA-3" evidence="3">
    <location>
        <begin position="40"/>
        <end position="170"/>
    </location>
</feature>
<name>A0A2Z5PSX4_METMI</name>
<dbReference type="Proteomes" id="UP000264208">
    <property type="component" value="Chromosome"/>
</dbReference>
<dbReference type="Pfam" id="PF17863">
    <property type="entry name" value="AAA_lid_2"/>
    <property type="match status" value="1"/>
</dbReference>
<sequence>MIIMDGKEFLSKIETEMSKCVVGKEDIIKLLLISILSKGHVLLEGIPGLAKTTIVKNFAKTFGLSFSRIQLTPDTMPSDIIGVYYYSEKTKDFAIKKGPIFTNILLADEINRTPPKTQSAMLEAMQECQATVEGTSIKLPEPFILLATMNPLESEGVYSLPEAQMDRFMFKITLEYPKKDEEIAMLKKKYEGSFETVNSVIPPEDLKEAFEKVLEIKISDEILEYIYEIVKMTRTDDRLLYGASPRTSEQILYASRALAFLNNRNYVIPDDVKEVSKYILVHKIKLKIDYEIEGISNKNIVNEILDKAVVFKKTGDN</sequence>
<dbReference type="GO" id="GO:0016887">
    <property type="term" value="F:ATP hydrolysis activity"/>
    <property type="evidence" value="ECO:0007669"/>
    <property type="project" value="InterPro"/>
</dbReference>
<dbReference type="PANTHER" id="PTHR42759">
    <property type="entry name" value="MOXR FAMILY PROTEIN"/>
    <property type="match status" value="1"/>
</dbReference>
<reference evidence="5 6" key="1">
    <citation type="submission" date="2009-06" db="EMBL/GenBank/DDBJ databases">
        <title>Molecular Evidence for Microbiologically Influenced Corrosion from genome of Methanogen.</title>
        <authorList>
            <person name="Ito N."/>
            <person name="Tsurumaru H."/>
            <person name="Shimizu A."/>
            <person name="Harada T."/>
            <person name="Hosoyama A."/>
            <person name="Horikawa H."/>
            <person name="Wakai S."/>
            <person name="Sasaki K."/>
            <person name="Nishijima K."/>
            <person name="Ataku H."/>
            <person name="Yamazaki J."/>
            <person name="Mise M."/>
            <person name="Yamazaki S."/>
            <person name="Tanikawa S."/>
            <person name="Harayama S."/>
            <person name="Fujita N."/>
        </authorList>
    </citation>
    <scope>NUCLEOTIDE SEQUENCE [LARGE SCALE GENOMIC DNA]</scope>
    <source>
        <strain evidence="6">KA1 ( NBRC 102054)</strain>
    </source>
</reference>
<dbReference type="EMBL" id="AP011526">
    <property type="protein sequence ID" value="BAP60481.1"/>
    <property type="molecule type" value="Genomic_DNA"/>
</dbReference>
<dbReference type="InterPro" id="IPR041628">
    <property type="entry name" value="ChlI/MoxR_AAA_lid"/>
</dbReference>
<dbReference type="GO" id="GO:0005524">
    <property type="term" value="F:ATP binding"/>
    <property type="evidence" value="ECO:0007669"/>
    <property type="project" value="UniProtKB-KW"/>
</dbReference>
<dbReference type="InterPro" id="IPR050764">
    <property type="entry name" value="CbbQ/NirQ/NorQ/GpvN"/>
</dbReference>
<dbReference type="Gene3D" id="1.10.8.80">
    <property type="entry name" value="Magnesium chelatase subunit I, C-Terminal domain"/>
    <property type="match status" value="1"/>
</dbReference>
<dbReference type="Pfam" id="PF07726">
    <property type="entry name" value="AAA_3"/>
    <property type="match status" value="1"/>
</dbReference>
<dbReference type="AlphaFoldDB" id="A0A2Z5PSX4"/>
<dbReference type="PIRSF" id="PIRSF002849">
    <property type="entry name" value="AAA_ATPase_chaperone_MoxR_prd"/>
    <property type="match status" value="1"/>
</dbReference>
<dbReference type="SUPFAM" id="SSF52540">
    <property type="entry name" value="P-loop containing nucleoside triphosphate hydrolases"/>
    <property type="match status" value="1"/>
</dbReference>
<keyword evidence="2" id="KW-0067">ATP-binding</keyword>
<dbReference type="PANTHER" id="PTHR42759:SF1">
    <property type="entry name" value="MAGNESIUM-CHELATASE SUBUNIT CHLD"/>
    <property type="match status" value="1"/>
</dbReference>
<evidence type="ECO:0000256" key="1">
    <source>
        <dbReference type="ARBA" id="ARBA00022741"/>
    </source>
</evidence>
<protein>
    <submittedName>
        <fullName evidence="5">Uncharacterized protein</fullName>
    </submittedName>
</protein>
<dbReference type="FunFam" id="3.40.50.300:FF:000640">
    <property type="entry name" value="MoxR family ATPase"/>
    <property type="match status" value="1"/>
</dbReference>
<feature type="domain" description="ChlI/MoxR AAA lid" evidence="4">
    <location>
        <begin position="233"/>
        <end position="304"/>
    </location>
</feature>
<evidence type="ECO:0000313" key="5">
    <source>
        <dbReference type="EMBL" id="BAP60481.1"/>
    </source>
</evidence>
<accession>A0A2Z5PSX4</accession>
<evidence type="ECO:0000313" key="6">
    <source>
        <dbReference type="Proteomes" id="UP000264208"/>
    </source>
</evidence>
<organism evidence="5 6">
    <name type="scientific">Methanococcus maripaludis KA1</name>
    <dbReference type="NCBI Taxonomy" id="637914"/>
    <lineage>
        <taxon>Archaea</taxon>
        <taxon>Methanobacteriati</taxon>
        <taxon>Methanobacteriota</taxon>
        <taxon>Methanomada group</taxon>
        <taxon>Methanococci</taxon>
        <taxon>Methanococcales</taxon>
        <taxon>Methanococcaceae</taxon>
        <taxon>Methanococcus</taxon>
    </lineage>
</organism>
<evidence type="ECO:0000259" key="4">
    <source>
        <dbReference type="Pfam" id="PF17863"/>
    </source>
</evidence>
<dbReference type="InterPro" id="IPR027417">
    <property type="entry name" value="P-loop_NTPase"/>
</dbReference>
<dbReference type="InterPro" id="IPR011703">
    <property type="entry name" value="ATPase_AAA-3"/>
</dbReference>
<keyword evidence="1" id="KW-0547">Nucleotide-binding</keyword>